<evidence type="ECO:0000256" key="4">
    <source>
        <dbReference type="ARBA" id="ARBA00023242"/>
    </source>
</evidence>
<evidence type="ECO:0000256" key="2">
    <source>
        <dbReference type="ARBA" id="ARBA00022517"/>
    </source>
</evidence>
<dbReference type="HOGENOM" id="CLU_053567_2_1_1"/>
<reference evidence="9" key="2">
    <citation type="submission" date="2011-02" db="EMBL/GenBank/DDBJ databases">
        <authorList>
            <person name="MacLean D."/>
        </authorList>
    </citation>
    <scope>NUCLEOTIDE SEQUENCE</scope>
</reference>
<feature type="domain" description="UTP23 sensor motif region" evidence="8">
    <location>
        <begin position="198"/>
        <end position="216"/>
    </location>
</feature>
<dbReference type="Pfam" id="PF24779">
    <property type="entry name" value="UTP23_sensor"/>
    <property type="match status" value="1"/>
</dbReference>
<feature type="region of interest" description="Disordered" evidence="7">
    <location>
        <begin position="193"/>
        <end position="227"/>
    </location>
</feature>
<comment type="subcellular location">
    <subcellularLocation>
        <location evidence="1">Nucleus</location>
        <location evidence="1">Nucleolus</location>
    </subcellularLocation>
</comment>
<sequence length="227" mass="26305">MRYLRAKAIRKALRQFQFLCGIKPPYKVLLDINFIAMCHQAKVELKERVAKFLQVKLYQCEFFIPEKSIQELKLIGDSMKPVLESIKMFSVIESKASEDSVDMTKEILAIIGECNAGKYIVATQEVELRKQLRQIPGVPLIYLNRSVLVFEDISRATVAIVRQKEQSKLAKLDEAEKQTLEVVDEERSRLEDVSNCQRIKRKPKQPNPLSCKKPQKKKIRSKTKKIR</sequence>
<evidence type="ECO:0000259" key="8">
    <source>
        <dbReference type="Pfam" id="PF24779"/>
    </source>
</evidence>
<dbReference type="Gene3D" id="3.40.50.1010">
    <property type="entry name" value="5'-nuclease"/>
    <property type="match status" value="1"/>
</dbReference>
<keyword evidence="4" id="KW-0539">Nucleus</keyword>
<evidence type="ECO:0000256" key="3">
    <source>
        <dbReference type="ARBA" id="ARBA00022552"/>
    </source>
</evidence>
<dbReference type="EMBL" id="FR824173">
    <property type="protein sequence ID" value="CCA21595.1"/>
    <property type="molecule type" value="Genomic_DNA"/>
</dbReference>
<evidence type="ECO:0000256" key="1">
    <source>
        <dbReference type="ARBA" id="ARBA00004604"/>
    </source>
</evidence>
<feature type="compositionally biased region" description="Basic residues" evidence="7">
    <location>
        <begin position="213"/>
        <end position="227"/>
    </location>
</feature>
<dbReference type="GO" id="GO:0032040">
    <property type="term" value="C:small-subunit processome"/>
    <property type="evidence" value="ECO:0007669"/>
    <property type="project" value="InterPro"/>
</dbReference>
<dbReference type="InterPro" id="IPR029060">
    <property type="entry name" value="PIN-like_dom_sf"/>
</dbReference>
<dbReference type="Pfam" id="PF04900">
    <property type="entry name" value="Fcf1"/>
    <property type="match status" value="1"/>
</dbReference>
<dbReference type="GO" id="GO:0006364">
    <property type="term" value="P:rRNA processing"/>
    <property type="evidence" value="ECO:0007669"/>
    <property type="project" value="UniProtKB-KW"/>
</dbReference>
<evidence type="ECO:0000256" key="7">
    <source>
        <dbReference type="SAM" id="MobiDB-lite"/>
    </source>
</evidence>
<accession>F0WJZ3</accession>
<dbReference type="CDD" id="cd08553">
    <property type="entry name" value="PIN_Fcf1-like"/>
    <property type="match status" value="1"/>
</dbReference>
<organism evidence="9">
    <name type="scientific">Albugo laibachii Nc14</name>
    <dbReference type="NCBI Taxonomy" id="890382"/>
    <lineage>
        <taxon>Eukaryota</taxon>
        <taxon>Sar</taxon>
        <taxon>Stramenopiles</taxon>
        <taxon>Oomycota</taxon>
        <taxon>Peronosporomycetes</taxon>
        <taxon>Albuginales</taxon>
        <taxon>Albuginaceae</taxon>
        <taxon>Albugo</taxon>
    </lineage>
</organism>
<keyword evidence="2" id="KW-0690">Ribosome biogenesis</keyword>
<dbReference type="SUPFAM" id="SSF88723">
    <property type="entry name" value="PIN domain-like"/>
    <property type="match status" value="1"/>
</dbReference>
<dbReference type="AlphaFoldDB" id="F0WJZ3"/>
<evidence type="ECO:0000256" key="5">
    <source>
        <dbReference type="ARBA" id="ARBA00037300"/>
    </source>
</evidence>
<evidence type="ECO:0000313" key="9">
    <source>
        <dbReference type="EMBL" id="CCA21595.1"/>
    </source>
</evidence>
<keyword evidence="3" id="KW-0698">rRNA processing</keyword>
<dbReference type="InterPro" id="IPR057776">
    <property type="entry name" value="UTP23_sensor"/>
</dbReference>
<name>F0WJZ3_9STRA</name>
<comment type="function">
    <text evidence="5">Involved in rRNA-processing and ribosome biogenesis.</text>
</comment>
<comment type="similarity">
    <text evidence="6">Belongs to the UTP23/FCF1 family. UTP23 subfamily.</text>
</comment>
<proteinExistence type="inferred from homology"/>
<reference evidence="9" key="1">
    <citation type="journal article" date="2011" name="PLoS Biol.">
        <title>Gene gain and loss during evolution of obligate parasitism in the white rust pathogen of Arabidopsis thaliana.</title>
        <authorList>
            <person name="Kemen E."/>
            <person name="Gardiner A."/>
            <person name="Schultz-Larsen T."/>
            <person name="Kemen A.C."/>
            <person name="Balmuth A.L."/>
            <person name="Robert-Seilaniantz A."/>
            <person name="Bailey K."/>
            <person name="Holub E."/>
            <person name="Studholme D.J."/>
            <person name="Maclean D."/>
            <person name="Jones J.D."/>
        </authorList>
    </citation>
    <scope>NUCLEOTIDE SEQUENCE</scope>
</reference>
<evidence type="ECO:0000256" key="6">
    <source>
        <dbReference type="ARBA" id="ARBA00038503"/>
    </source>
</evidence>
<gene>
    <name evidence="9" type="primary">AlNc14C128G6859</name>
    <name evidence="9" type="ORF">ALNC14_077380</name>
</gene>
<dbReference type="PANTHER" id="PTHR12416">
    <property type="entry name" value="RRNA-PROCESSING PROTEIN UTP23 HOMOLOG"/>
    <property type="match status" value="1"/>
</dbReference>
<protein>
    <submittedName>
        <fullName evidence="9">rRNAprocessing protein putative</fullName>
    </submittedName>
</protein>
<dbReference type="InterPro" id="IPR006984">
    <property type="entry name" value="Fcf1/UTP23"/>
</dbReference>